<dbReference type="EMBL" id="SOSA01000142">
    <property type="protein sequence ID" value="THC95787.1"/>
    <property type="molecule type" value="Genomic_DNA"/>
</dbReference>
<dbReference type="GeneID" id="54328629"/>
<sequence>MSLGPEASQFPGMIRRGIPRLNNLNPRIPPIAGTLPGTGKLAAISHNKLQQESASQSPDLRRCLAHHGIYRKCVKAAQETARERMNACGAEKEERTSTSMVKFRAPVKQDANLYNIGTQITSAVKAIIHRRYHVNASENGPVVSTAQEASNTTSSMKLSRHNASKFILPRRSWSRLDQLVSAG</sequence>
<dbReference type="OrthoDB" id="4499133at2759"/>
<evidence type="ECO:0000313" key="2">
    <source>
        <dbReference type="EMBL" id="THC95787.1"/>
    </source>
</evidence>
<evidence type="ECO:0000313" key="3">
    <source>
        <dbReference type="Proteomes" id="UP000308092"/>
    </source>
</evidence>
<organism evidence="2 3">
    <name type="scientific">Aspergillus tanneri</name>
    <dbReference type="NCBI Taxonomy" id="1220188"/>
    <lineage>
        <taxon>Eukaryota</taxon>
        <taxon>Fungi</taxon>
        <taxon>Dikarya</taxon>
        <taxon>Ascomycota</taxon>
        <taxon>Pezizomycotina</taxon>
        <taxon>Eurotiomycetes</taxon>
        <taxon>Eurotiomycetidae</taxon>
        <taxon>Eurotiales</taxon>
        <taxon>Aspergillaceae</taxon>
        <taxon>Aspergillus</taxon>
        <taxon>Aspergillus subgen. Circumdati</taxon>
    </lineage>
</organism>
<reference evidence="2 3" key="1">
    <citation type="submission" date="2019-03" db="EMBL/GenBank/DDBJ databases">
        <title>The genome sequence of a newly discovered highly antifungal drug resistant Aspergillus species, Aspergillus tanneri NIH 1004.</title>
        <authorList>
            <person name="Mounaud S."/>
            <person name="Singh I."/>
            <person name="Joardar V."/>
            <person name="Pakala S."/>
            <person name="Pakala S."/>
            <person name="Venepally P."/>
            <person name="Hoover J."/>
            <person name="Nierman W."/>
            <person name="Chung J."/>
            <person name="Losada L."/>
        </authorList>
    </citation>
    <scope>NUCLEOTIDE SEQUENCE [LARGE SCALE GENOMIC DNA]</scope>
    <source>
        <strain evidence="2 3">NIH1004</strain>
    </source>
</reference>
<gene>
    <name evidence="1" type="ORF">ATNIH1004_005927</name>
    <name evidence="2" type="ORF">EYZ11_004740</name>
</gene>
<dbReference type="AlphaFoldDB" id="A0A4S3JM33"/>
<dbReference type="Proteomes" id="UP000308092">
    <property type="component" value="Unassembled WGS sequence"/>
</dbReference>
<dbReference type="EMBL" id="QUQM01000004">
    <property type="protein sequence ID" value="KAA8647237.1"/>
    <property type="molecule type" value="Genomic_DNA"/>
</dbReference>
<evidence type="ECO:0000313" key="4">
    <source>
        <dbReference type="Proteomes" id="UP000324241"/>
    </source>
</evidence>
<reference evidence="1 4" key="2">
    <citation type="submission" date="2019-08" db="EMBL/GenBank/DDBJ databases">
        <title>The genome sequence of a newly discovered highly antifungal drug resistant Aspergillus species, Aspergillus tanneri NIH 1004.</title>
        <authorList>
            <person name="Mounaud S."/>
            <person name="Singh I."/>
            <person name="Joardar V."/>
            <person name="Pakala S."/>
            <person name="Pakala S."/>
            <person name="Venepally P."/>
            <person name="Chung J.K."/>
            <person name="Losada L."/>
            <person name="Nierman W.C."/>
        </authorList>
    </citation>
    <scope>NUCLEOTIDE SEQUENCE [LARGE SCALE GENOMIC DNA]</scope>
    <source>
        <strain evidence="1 4">NIH1004</strain>
    </source>
</reference>
<keyword evidence="3" id="KW-1185">Reference proteome</keyword>
<dbReference type="VEuPathDB" id="FungiDB:EYZ11_004740"/>
<evidence type="ECO:0000313" key="1">
    <source>
        <dbReference type="EMBL" id="KAA8647237.1"/>
    </source>
</evidence>
<name>A0A4S3JM33_9EURO</name>
<comment type="caution">
    <text evidence="2">The sequence shown here is derived from an EMBL/GenBank/DDBJ whole genome shotgun (WGS) entry which is preliminary data.</text>
</comment>
<proteinExistence type="predicted"/>
<dbReference type="Proteomes" id="UP000324241">
    <property type="component" value="Unassembled WGS sequence"/>
</dbReference>
<dbReference type="RefSeq" id="XP_033426598.1">
    <property type="nucleotide sequence ID" value="XM_033570566.1"/>
</dbReference>
<accession>A0A4S3JM33</accession>
<protein>
    <submittedName>
        <fullName evidence="2">Uncharacterized protein</fullName>
    </submittedName>
</protein>